<reference evidence="6 7" key="1">
    <citation type="submission" date="2016-10" db="EMBL/GenBank/DDBJ databases">
        <authorList>
            <person name="Varghese N."/>
            <person name="Submissions S."/>
        </authorList>
    </citation>
    <scope>NUCLEOTIDE SEQUENCE [LARGE SCALE GENOMIC DNA]</scope>
    <source>
        <strain evidence="6 7">BS3780</strain>
    </source>
</reference>
<evidence type="ECO:0000256" key="4">
    <source>
        <dbReference type="ARBA" id="ARBA00023163"/>
    </source>
</evidence>
<dbReference type="InterPro" id="IPR058163">
    <property type="entry name" value="LysR-type_TF_proteobact-type"/>
</dbReference>
<evidence type="ECO:0000313" key="6">
    <source>
        <dbReference type="EMBL" id="SEC92736.1"/>
    </source>
</evidence>
<dbReference type="PROSITE" id="PS50931">
    <property type="entry name" value="HTH_LYSR"/>
    <property type="match status" value="1"/>
</dbReference>
<dbReference type="SUPFAM" id="SSF53850">
    <property type="entry name" value="Periplasmic binding protein-like II"/>
    <property type="match status" value="1"/>
</dbReference>
<name>A0ABY0Y4L0_9PSED</name>
<dbReference type="InterPro" id="IPR005119">
    <property type="entry name" value="LysR_subst-bd"/>
</dbReference>
<sequence length="306" mass="34437">MWRTIIEDLNTLYYFTQVVEHRGFAAAGRALDMPKSKLSRRIAQLEERLGVRLLHRTSRHCTLTEIGQAYYQRCLAMRVEAESAAEVIERNRSEPQGLVRISCPTALLNSWVGPMLTRYMLKYPRVELFIESTNRRVDLIHEGFDIALRVRFPPLENTDMVMKVLSNSTQCLVGSPAFLERLSSPASPADLNGLPSVHWGAAQREYQWELFGPDGTRALIRHEPRMVTDDLLALRHAVLAGIGVAHLPAVVVREDIAAGRLVELVPGWTPKCGIVHAIFASRRGLLPSVRTLIDFLAEEFSQSDMA</sequence>
<evidence type="ECO:0000313" key="7">
    <source>
        <dbReference type="Proteomes" id="UP000183915"/>
    </source>
</evidence>
<dbReference type="CDD" id="cd08473">
    <property type="entry name" value="PBP2_CrgA_like_4"/>
    <property type="match status" value="1"/>
</dbReference>
<organism evidence="6 7">
    <name type="scientific">Pseudomonas kilonensis</name>
    <dbReference type="NCBI Taxonomy" id="132476"/>
    <lineage>
        <taxon>Bacteria</taxon>
        <taxon>Pseudomonadati</taxon>
        <taxon>Pseudomonadota</taxon>
        <taxon>Gammaproteobacteria</taxon>
        <taxon>Pseudomonadales</taxon>
        <taxon>Pseudomonadaceae</taxon>
        <taxon>Pseudomonas</taxon>
    </lineage>
</organism>
<dbReference type="InterPro" id="IPR036388">
    <property type="entry name" value="WH-like_DNA-bd_sf"/>
</dbReference>
<evidence type="ECO:0000256" key="1">
    <source>
        <dbReference type="ARBA" id="ARBA00009437"/>
    </source>
</evidence>
<evidence type="ECO:0000256" key="2">
    <source>
        <dbReference type="ARBA" id="ARBA00023015"/>
    </source>
</evidence>
<dbReference type="Gene3D" id="3.40.190.290">
    <property type="match status" value="1"/>
</dbReference>
<dbReference type="SUPFAM" id="SSF46785">
    <property type="entry name" value="Winged helix' DNA-binding domain"/>
    <property type="match status" value="1"/>
</dbReference>
<dbReference type="PANTHER" id="PTHR30537:SF31">
    <property type="entry name" value="TRANSCRIPTIONAL REGULATOR, LYSR FAMILY"/>
    <property type="match status" value="1"/>
</dbReference>
<dbReference type="Gene3D" id="1.10.10.10">
    <property type="entry name" value="Winged helix-like DNA-binding domain superfamily/Winged helix DNA-binding domain"/>
    <property type="match status" value="1"/>
</dbReference>
<protein>
    <submittedName>
        <fullName evidence="6">DNA-binding transcriptional regulator, LysR family</fullName>
    </submittedName>
</protein>
<dbReference type="PANTHER" id="PTHR30537">
    <property type="entry name" value="HTH-TYPE TRANSCRIPTIONAL REGULATOR"/>
    <property type="match status" value="1"/>
</dbReference>
<keyword evidence="7" id="KW-1185">Reference proteome</keyword>
<dbReference type="EMBL" id="FNTT01000001">
    <property type="protein sequence ID" value="SEC92736.1"/>
    <property type="molecule type" value="Genomic_DNA"/>
</dbReference>
<dbReference type="Proteomes" id="UP000183915">
    <property type="component" value="Unassembled WGS sequence"/>
</dbReference>
<gene>
    <name evidence="6" type="ORF">SAMN04490188_0365</name>
</gene>
<evidence type="ECO:0000259" key="5">
    <source>
        <dbReference type="PROSITE" id="PS50931"/>
    </source>
</evidence>
<dbReference type="NCBIfam" id="NF011573">
    <property type="entry name" value="PRK14997.1"/>
    <property type="match status" value="1"/>
</dbReference>
<keyword evidence="3 6" id="KW-0238">DNA-binding</keyword>
<dbReference type="Pfam" id="PF00126">
    <property type="entry name" value="HTH_1"/>
    <property type="match status" value="1"/>
</dbReference>
<proteinExistence type="inferred from homology"/>
<comment type="caution">
    <text evidence="6">The sequence shown here is derived from an EMBL/GenBank/DDBJ whole genome shotgun (WGS) entry which is preliminary data.</text>
</comment>
<dbReference type="Pfam" id="PF03466">
    <property type="entry name" value="LysR_substrate"/>
    <property type="match status" value="1"/>
</dbReference>
<evidence type="ECO:0000256" key="3">
    <source>
        <dbReference type="ARBA" id="ARBA00023125"/>
    </source>
</evidence>
<keyword evidence="2" id="KW-0805">Transcription regulation</keyword>
<comment type="similarity">
    <text evidence="1">Belongs to the LysR transcriptional regulatory family.</text>
</comment>
<dbReference type="GO" id="GO:0003677">
    <property type="term" value="F:DNA binding"/>
    <property type="evidence" value="ECO:0007669"/>
    <property type="project" value="UniProtKB-KW"/>
</dbReference>
<accession>A0ABY0Y4L0</accession>
<dbReference type="InterPro" id="IPR000847">
    <property type="entry name" value="LysR_HTH_N"/>
</dbReference>
<keyword evidence="4" id="KW-0804">Transcription</keyword>
<feature type="domain" description="HTH lysR-type" evidence="5">
    <location>
        <begin position="7"/>
        <end position="64"/>
    </location>
</feature>
<dbReference type="InterPro" id="IPR036390">
    <property type="entry name" value="WH_DNA-bd_sf"/>
</dbReference>